<dbReference type="SUPFAM" id="SSF51230">
    <property type="entry name" value="Single hybrid motif"/>
    <property type="match status" value="1"/>
</dbReference>
<dbReference type="SMR" id="A0A454APY3"/>
<evidence type="ECO:0000313" key="2">
    <source>
        <dbReference type="Proteomes" id="UP000008713"/>
    </source>
</evidence>
<dbReference type="InterPro" id="IPR011053">
    <property type="entry name" value="Single_hybrid_motif"/>
</dbReference>
<dbReference type="Proteomes" id="UP000008713">
    <property type="component" value="Chromosome"/>
</dbReference>
<dbReference type="Gene3D" id="2.40.50.100">
    <property type="match status" value="1"/>
</dbReference>
<dbReference type="InterPro" id="IPR033753">
    <property type="entry name" value="GCV_H/Fam206"/>
</dbReference>
<name>A0A454APY3_MYCBG</name>
<protein>
    <submittedName>
        <fullName evidence="1">Putative calcium-binding protein</fullName>
    </submittedName>
</protein>
<dbReference type="KEGG" id="mbv:MBOVPG45_0012"/>
<dbReference type="CDD" id="cd06848">
    <property type="entry name" value="GCS_H"/>
    <property type="match status" value="1"/>
</dbReference>
<dbReference type="Pfam" id="PF01597">
    <property type="entry name" value="GCV_H"/>
    <property type="match status" value="1"/>
</dbReference>
<evidence type="ECO:0000313" key="1">
    <source>
        <dbReference type="EMBL" id="ADR25107.1"/>
    </source>
</evidence>
<accession>A0A454APY3</accession>
<gene>
    <name evidence="1" type="ordered locus">MBOVPG45_0012</name>
</gene>
<dbReference type="EMBL" id="CP002188">
    <property type="protein sequence ID" value="ADR25107.1"/>
    <property type="molecule type" value="Genomic_DNA"/>
</dbReference>
<reference evidence="1 2" key="1">
    <citation type="journal article" date="2011" name="Infect. Immun.">
        <title>Complete genome sequence of Mycoplasma bovis type strain PG45 (ATCC 25523).</title>
        <authorList>
            <person name="Wise K.S."/>
            <person name="Calcutt M.J."/>
            <person name="Foecking M.F."/>
            <person name="Roske K."/>
            <person name="Madupu R."/>
            <person name="Methe B.A."/>
        </authorList>
    </citation>
    <scope>NUCLEOTIDE SEQUENCE [LARGE SCALE GENOMIC DNA]</scope>
    <source>
        <strain evidence="2">ATCC 25523 / DSM 22781 / NCTC 10131 / PG45</strain>
    </source>
</reference>
<dbReference type="AlphaFoldDB" id="A0A454APY3"/>
<proteinExistence type="predicted"/>
<organism evidence="1 2">
    <name type="scientific">Mycoplasmopsis bovis (strain ATCC 25523 / DSM 22781 / NCTC 10131 / PG45)</name>
    <name type="common">Mycoplasma bovis</name>
    <dbReference type="NCBI Taxonomy" id="289397"/>
    <lineage>
        <taxon>Bacteria</taxon>
        <taxon>Bacillati</taxon>
        <taxon>Mycoplasmatota</taxon>
        <taxon>Mycoplasmoidales</taxon>
        <taxon>Metamycoplasmataceae</taxon>
        <taxon>Mycoplasmopsis</taxon>
    </lineage>
</organism>
<sequence>MLQIFILKGARMKKVVKYLVVEKLEGKEQYYLRFTPEMQDDIGTIGFIQYKNTDKKVLHKDDIFLNLEASKAILTLKMPFDASVVEINKDAMANPKLLSSPNENENWVMILSDIDPKTLEQLEDF</sequence>